<evidence type="ECO:0000256" key="7">
    <source>
        <dbReference type="ARBA" id="ARBA00022970"/>
    </source>
</evidence>
<dbReference type="InterPro" id="IPR017871">
    <property type="entry name" value="ABC_transporter-like_CS"/>
</dbReference>
<dbReference type="Proteomes" id="UP000502248">
    <property type="component" value="Chromosome"/>
</dbReference>
<evidence type="ECO:0000256" key="5">
    <source>
        <dbReference type="ARBA" id="ARBA00022741"/>
    </source>
</evidence>
<keyword evidence="11" id="KW-1185">Reference proteome</keyword>
<comment type="subcellular location">
    <subcellularLocation>
        <location evidence="1">Cell membrane</location>
        <topology evidence="1">Peripheral membrane protein</topology>
    </subcellularLocation>
</comment>
<evidence type="ECO:0000256" key="8">
    <source>
        <dbReference type="ARBA" id="ARBA00023136"/>
    </source>
</evidence>
<dbReference type="PIRSF" id="PIRSF039085">
    <property type="entry name" value="ABC_ATPase_HisP"/>
    <property type="match status" value="1"/>
</dbReference>
<dbReference type="PROSITE" id="PS00211">
    <property type="entry name" value="ABC_TRANSPORTER_1"/>
    <property type="match status" value="1"/>
</dbReference>
<evidence type="ECO:0000256" key="4">
    <source>
        <dbReference type="ARBA" id="ARBA00022475"/>
    </source>
</evidence>
<evidence type="ECO:0000256" key="1">
    <source>
        <dbReference type="ARBA" id="ARBA00004202"/>
    </source>
</evidence>
<keyword evidence="7" id="KW-0029">Amino-acid transport</keyword>
<name>A0A7Z2VMV0_9BACL</name>
<dbReference type="Pfam" id="PF00005">
    <property type="entry name" value="ABC_tran"/>
    <property type="match status" value="1"/>
</dbReference>
<dbReference type="PROSITE" id="PS50893">
    <property type="entry name" value="ABC_TRANSPORTER_2"/>
    <property type="match status" value="1"/>
</dbReference>
<protein>
    <submittedName>
        <fullName evidence="10">Amino acid ABC transporter ATP-binding protein</fullName>
    </submittedName>
</protein>
<evidence type="ECO:0000259" key="9">
    <source>
        <dbReference type="PROSITE" id="PS50893"/>
    </source>
</evidence>
<dbReference type="EMBL" id="CP051680">
    <property type="protein sequence ID" value="QJD85922.1"/>
    <property type="molecule type" value="Genomic_DNA"/>
</dbReference>
<dbReference type="PANTHER" id="PTHR43166:SF9">
    <property type="entry name" value="GLUTAMATE_ASPARTATE IMPORT ATP-BINDING PROTEIN GLTL"/>
    <property type="match status" value="1"/>
</dbReference>
<sequence length="276" mass="31346">MIRIHNLNKKFKEKSVLRNIDLHIKEGEVVSIIGPSGAGKSTLLRCINMLEVPTEGQIYANDRLVHYKNNSQGKLTFFSKMKLTWLRKQVGMVFQQFNLWPNKTILQNIIEGPCIVNKVPREQAEAKARQLLQKVGLEDKINEYPTSLSGGQQQRVAIARALAMEPKIILFDEPTSALDPELVHEVLEIMVKLAREGMTMVVVTHEMNFARNVSTRLLFMEDGMITGDGTPDDLFGNPSPRMLKFMRNLEQFNVEEKTELQEDRTYAAHAGIAHGF</sequence>
<dbReference type="AlphaFoldDB" id="A0A7Z2VMV0"/>
<organism evidence="10 11">
    <name type="scientific">Cohnella herbarum</name>
    <dbReference type="NCBI Taxonomy" id="2728023"/>
    <lineage>
        <taxon>Bacteria</taxon>
        <taxon>Bacillati</taxon>
        <taxon>Bacillota</taxon>
        <taxon>Bacilli</taxon>
        <taxon>Bacillales</taxon>
        <taxon>Paenibacillaceae</taxon>
        <taxon>Cohnella</taxon>
    </lineage>
</organism>
<dbReference type="RefSeq" id="WP_169282174.1">
    <property type="nucleotide sequence ID" value="NZ_CP051680.1"/>
</dbReference>
<keyword evidence="3" id="KW-0813">Transport</keyword>
<dbReference type="InterPro" id="IPR003439">
    <property type="entry name" value="ABC_transporter-like_ATP-bd"/>
</dbReference>
<evidence type="ECO:0000313" key="11">
    <source>
        <dbReference type="Proteomes" id="UP000502248"/>
    </source>
</evidence>
<dbReference type="GO" id="GO:0005524">
    <property type="term" value="F:ATP binding"/>
    <property type="evidence" value="ECO:0007669"/>
    <property type="project" value="UniProtKB-KW"/>
</dbReference>
<dbReference type="InterPro" id="IPR030679">
    <property type="entry name" value="ABC_ATPase_HisP-typ"/>
</dbReference>
<evidence type="ECO:0000256" key="3">
    <source>
        <dbReference type="ARBA" id="ARBA00022448"/>
    </source>
</evidence>
<dbReference type="SMART" id="SM00382">
    <property type="entry name" value="AAA"/>
    <property type="match status" value="1"/>
</dbReference>
<keyword evidence="6 10" id="KW-0067">ATP-binding</keyword>
<dbReference type="GO" id="GO:0005886">
    <property type="term" value="C:plasma membrane"/>
    <property type="evidence" value="ECO:0007669"/>
    <property type="project" value="UniProtKB-SubCell"/>
</dbReference>
<evidence type="ECO:0000256" key="6">
    <source>
        <dbReference type="ARBA" id="ARBA00022840"/>
    </source>
</evidence>
<dbReference type="InterPro" id="IPR003593">
    <property type="entry name" value="AAA+_ATPase"/>
</dbReference>
<dbReference type="InterPro" id="IPR050086">
    <property type="entry name" value="MetN_ABC_transporter-like"/>
</dbReference>
<reference evidence="10 11" key="1">
    <citation type="submission" date="2020-04" db="EMBL/GenBank/DDBJ databases">
        <title>Genome sequencing of novel species.</title>
        <authorList>
            <person name="Heo J."/>
            <person name="Kim S.-J."/>
            <person name="Kim J.-S."/>
            <person name="Hong S.-B."/>
            <person name="Kwon S.-W."/>
        </authorList>
    </citation>
    <scope>NUCLEOTIDE SEQUENCE [LARGE SCALE GENOMIC DNA]</scope>
    <source>
        <strain evidence="10 11">MFER-1</strain>
    </source>
</reference>
<dbReference type="KEGG" id="cheb:HH215_23910"/>
<keyword evidence="5" id="KW-0547">Nucleotide-binding</keyword>
<accession>A0A7Z2VMV0</accession>
<dbReference type="SUPFAM" id="SSF52540">
    <property type="entry name" value="P-loop containing nucleoside triphosphate hydrolases"/>
    <property type="match status" value="1"/>
</dbReference>
<gene>
    <name evidence="10" type="ORF">HH215_23910</name>
</gene>
<dbReference type="InterPro" id="IPR027417">
    <property type="entry name" value="P-loop_NTPase"/>
</dbReference>
<dbReference type="FunFam" id="3.40.50.300:FF:000020">
    <property type="entry name" value="Amino acid ABC transporter ATP-binding component"/>
    <property type="match status" value="1"/>
</dbReference>
<dbReference type="PANTHER" id="PTHR43166">
    <property type="entry name" value="AMINO ACID IMPORT ATP-BINDING PROTEIN"/>
    <property type="match status" value="1"/>
</dbReference>
<proteinExistence type="inferred from homology"/>
<dbReference type="GO" id="GO:0015424">
    <property type="term" value="F:ABC-type amino acid transporter activity"/>
    <property type="evidence" value="ECO:0007669"/>
    <property type="project" value="InterPro"/>
</dbReference>
<evidence type="ECO:0000256" key="2">
    <source>
        <dbReference type="ARBA" id="ARBA00005417"/>
    </source>
</evidence>
<evidence type="ECO:0000313" key="10">
    <source>
        <dbReference type="EMBL" id="QJD85922.1"/>
    </source>
</evidence>
<dbReference type="GO" id="GO:0016887">
    <property type="term" value="F:ATP hydrolysis activity"/>
    <property type="evidence" value="ECO:0007669"/>
    <property type="project" value="InterPro"/>
</dbReference>
<dbReference type="CDD" id="cd03262">
    <property type="entry name" value="ABC_HisP_GlnQ"/>
    <property type="match status" value="1"/>
</dbReference>
<keyword evidence="8" id="KW-0472">Membrane</keyword>
<feature type="domain" description="ABC transporter" evidence="9">
    <location>
        <begin position="2"/>
        <end position="247"/>
    </location>
</feature>
<comment type="similarity">
    <text evidence="2">Belongs to the ABC transporter superfamily.</text>
</comment>
<dbReference type="Gene3D" id="3.40.50.300">
    <property type="entry name" value="P-loop containing nucleotide triphosphate hydrolases"/>
    <property type="match status" value="1"/>
</dbReference>
<keyword evidence="4" id="KW-1003">Cell membrane</keyword>